<evidence type="ECO:0000313" key="1">
    <source>
        <dbReference type="EMBL" id="SIT30165.1"/>
    </source>
</evidence>
<reference evidence="2" key="1">
    <citation type="submission" date="2017-01" db="EMBL/GenBank/DDBJ databases">
        <authorList>
            <person name="Varghese N."/>
            <person name="Submissions S."/>
        </authorList>
    </citation>
    <scope>NUCLEOTIDE SEQUENCE [LARGE SCALE GENOMIC DNA]</scope>
    <source>
        <strain evidence="2">DSM 21054</strain>
    </source>
</reference>
<dbReference type="Proteomes" id="UP000186917">
    <property type="component" value="Unassembled WGS sequence"/>
</dbReference>
<organism evidence="1 2">
    <name type="scientific">Filimonas lacunae</name>
    <dbReference type="NCBI Taxonomy" id="477680"/>
    <lineage>
        <taxon>Bacteria</taxon>
        <taxon>Pseudomonadati</taxon>
        <taxon>Bacteroidota</taxon>
        <taxon>Chitinophagia</taxon>
        <taxon>Chitinophagales</taxon>
        <taxon>Chitinophagaceae</taxon>
        <taxon>Filimonas</taxon>
    </lineage>
</organism>
<dbReference type="AlphaFoldDB" id="A0A1N7R4Z6"/>
<sequence length="147" mass="16295">MKAKILIVGVIISGIVVIACKKDAYTTKPQLKYKSENSRFVTTASTLTFTLEVTDKEGDIVEDTIWASKHSLHCSAPDDDPYPYLIPSTLPQTKDLKADIEFTFSTAPKCALGLGNNDDDSCYFKFWIIDKARNVSDTVSSPLIIIR</sequence>
<proteinExistence type="predicted"/>
<gene>
    <name evidence="1" type="ORF">SAMN05421788_109147</name>
</gene>
<dbReference type="OrthoDB" id="658746at2"/>
<name>A0A1N7R4Z6_9BACT</name>
<protein>
    <submittedName>
        <fullName evidence="1">Uncharacterized protein</fullName>
    </submittedName>
</protein>
<dbReference type="PROSITE" id="PS51257">
    <property type="entry name" value="PROKAR_LIPOPROTEIN"/>
    <property type="match status" value="1"/>
</dbReference>
<evidence type="ECO:0000313" key="2">
    <source>
        <dbReference type="Proteomes" id="UP000186917"/>
    </source>
</evidence>
<dbReference type="RefSeq" id="WP_076381466.1">
    <property type="nucleotide sequence ID" value="NZ_AP017422.1"/>
</dbReference>
<keyword evidence="2" id="KW-1185">Reference proteome</keyword>
<dbReference type="STRING" id="477680.SAMN05421788_109147"/>
<dbReference type="EMBL" id="FTOR01000009">
    <property type="protein sequence ID" value="SIT30165.1"/>
    <property type="molecule type" value="Genomic_DNA"/>
</dbReference>
<accession>A0A1N7R4Z6</accession>